<organism evidence="2 3">
    <name type="scientific">Colletotrichum higginsianum (strain IMI 349063)</name>
    <name type="common">Crucifer anthracnose fungus</name>
    <dbReference type="NCBI Taxonomy" id="759273"/>
    <lineage>
        <taxon>Eukaryota</taxon>
        <taxon>Fungi</taxon>
        <taxon>Dikarya</taxon>
        <taxon>Ascomycota</taxon>
        <taxon>Pezizomycotina</taxon>
        <taxon>Sordariomycetes</taxon>
        <taxon>Hypocreomycetidae</taxon>
        <taxon>Glomerellales</taxon>
        <taxon>Glomerellaceae</taxon>
        <taxon>Colletotrichum</taxon>
        <taxon>Colletotrichum destructivum species complex</taxon>
    </lineage>
</organism>
<dbReference type="EMBL" id="CACQ02003048">
    <property type="protein sequence ID" value="CCF38592.1"/>
    <property type="molecule type" value="Genomic_DNA"/>
</dbReference>
<feature type="compositionally biased region" description="Polar residues" evidence="1">
    <location>
        <begin position="240"/>
        <end position="254"/>
    </location>
</feature>
<dbReference type="VEuPathDB" id="FungiDB:CH63R_13763"/>
<dbReference type="HOGENOM" id="CLU_615399_0_0_1"/>
<dbReference type="PRINTS" id="PR01217">
    <property type="entry name" value="PRICHEXTENSN"/>
</dbReference>
<feature type="compositionally biased region" description="Pro residues" evidence="1">
    <location>
        <begin position="113"/>
        <end position="141"/>
    </location>
</feature>
<feature type="compositionally biased region" description="Polar residues" evidence="1">
    <location>
        <begin position="286"/>
        <end position="297"/>
    </location>
</feature>
<gene>
    <name evidence="2" type="ORF">CH063_09640</name>
</gene>
<dbReference type="eggNOG" id="ENOG502R227">
    <property type="taxonomic scope" value="Eukaryota"/>
</dbReference>
<dbReference type="AlphaFoldDB" id="H1VED9"/>
<name>H1VED9_COLHI</name>
<evidence type="ECO:0000256" key="1">
    <source>
        <dbReference type="SAM" id="MobiDB-lite"/>
    </source>
</evidence>
<sequence>MPPRRRVRGDDDDGPLISRGGAAVSSDLPPLAARLDTSYGSAPSNTLRNTRRGQRRDLQSIIKETLHDSDDPDDPDDPGNPDDDDDDDSEEADDDDHSSERSKSTRSDRQPPVNSPSPNPVPKPKPMRKPQPAPNPGPDPDPNSNLPPDFGLGRDSSESSAPSRGPSPDRPSVKNPPKQRLPSTIAPSIEPPFYQPEGTSSRQRVLPDIAPPRGPSPTRYLPTTRRAGSEALAPPDRTGQGLSSSRGGTLTAASKRSVFARAISEEVRSPSNGHQLGLPLEPTPTPDSIRTFGQESSLFGGADIGTPSHPSRSSDEAGENSPLRPMPPRSNQPDRLRGPVRDPLSEVVHRSGLVDWTKDEGTSRPVQPQPPSTPPSQRYQLRSESPDNDSPFIARRAIKFTFIKPHHGESVYSQIRLDTSLESHHRERASSQTKFNTAIGPHRRE</sequence>
<dbReference type="Proteomes" id="UP000007174">
    <property type="component" value="Unassembled WGS sequence"/>
</dbReference>
<proteinExistence type="predicted"/>
<evidence type="ECO:0000313" key="3">
    <source>
        <dbReference type="Proteomes" id="UP000007174"/>
    </source>
</evidence>
<feature type="compositionally biased region" description="Basic and acidic residues" evidence="1">
    <location>
        <begin position="98"/>
        <end position="109"/>
    </location>
</feature>
<feature type="region of interest" description="Disordered" evidence="1">
    <location>
        <begin position="423"/>
        <end position="445"/>
    </location>
</feature>
<protein>
    <submittedName>
        <fullName evidence="2">Uncharacterized protein</fullName>
    </submittedName>
</protein>
<feature type="compositionally biased region" description="Acidic residues" evidence="1">
    <location>
        <begin position="70"/>
        <end position="97"/>
    </location>
</feature>
<accession>H1VED9</accession>
<feature type="compositionally biased region" description="Basic and acidic residues" evidence="1">
    <location>
        <begin position="332"/>
        <end position="349"/>
    </location>
</feature>
<reference evidence="3" key="1">
    <citation type="journal article" date="2012" name="Nat. Genet.">
        <title>Lifestyle transitions in plant pathogenic Colletotrichum fungi deciphered by genome and transcriptome analyses.</title>
        <authorList>
            <person name="O'Connell R.J."/>
            <person name="Thon M.R."/>
            <person name="Hacquard S."/>
            <person name="Amyotte S.G."/>
            <person name="Kleemann J."/>
            <person name="Torres M.F."/>
            <person name="Damm U."/>
            <person name="Buiate E.A."/>
            <person name="Epstein L."/>
            <person name="Alkan N."/>
            <person name="Altmueller J."/>
            <person name="Alvarado-Balderrama L."/>
            <person name="Bauser C.A."/>
            <person name="Becker C."/>
            <person name="Birren B.W."/>
            <person name="Chen Z."/>
            <person name="Choi J."/>
            <person name="Crouch J.A."/>
            <person name="Duvick J.P."/>
            <person name="Farman M.A."/>
            <person name="Gan P."/>
            <person name="Heiman D."/>
            <person name="Henrissat B."/>
            <person name="Howard R.J."/>
            <person name="Kabbage M."/>
            <person name="Koch C."/>
            <person name="Kracher B."/>
            <person name="Kubo Y."/>
            <person name="Law A.D."/>
            <person name="Lebrun M.-H."/>
            <person name="Lee Y.-H."/>
            <person name="Miyara I."/>
            <person name="Moore N."/>
            <person name="Neumann U."/>
            <person name="Nordstroem K."/>
            <person name="Panaccione D.G."/>
            <person name="Panstruga R."/>
            <person name="Place M."/>
            <person name="Proctor R.H."/>
            <person name="Prusky D."/>
            <person name="Rech G."/>
            <person name="Reinhardt R."/>
            <person name="Rollins J.A."/>
            <person name="Rounsley S."/>
            <person name="Schardl C.L."/>
            <person name="Schwartz D.C."/>
            <person name="Shenoy N."/>
            <person name="Shirasu K."/>
            <person name="Sikhakolli U.R."/>
            <person name="Stueber K."/>
            <person name="Sukno S.A."/>
            <person name="Sweigard J.A."/>
            <person name="Takano Y."/>
            <person name="Takahara H."/>
            <person name="Trail F."/>
            <person name="van der Does H.C."/>
            <person name="Voll L.M."/>
            <person name="Will I."/>
            <person name="Young S."/>
            <person name="Zeng Q."/>
            <person name="Zhang J."/>
            <person name="Zhou S."/>
            <person name="Dickman M.B."/>
            <person name="Schulze-Lefert P."/>
            <person name="Ver Loren van Themaat E."/>
            <person name="Ma L.-J."/>
            <person name="Vaillancourt L.J."/>
        </authorList>
    </citation>
    <scope>NUCLEOTIDE SEQUENCE [LARGE SCALE GENOMIC DNA]</scope>
    <source>
        <strain evidence="3">IMI 349063</strain>
    </source>
</reference>
<evidence type="ECO:0000313" key="2">
    <source>
        <dbReference type="EMBL" id="CCF38592.1"/>
    </source>
</evidence>
<feature type="compositionally biased region" description="Polar residues" evidence="1">
    <location>
        <begin position="38"/>
        <end position="48"/>
    </location>
</feature>
<feature type="region of interest" description="Disordered" evidence="1">
    <location>
        <begin position="1"/>
        <end position="391"/>
    </location>
</feature>